<feature type="non-terminal residue" evidence="2">
    <location>
        <position position="1"/>
    </location>
</feature>
<gene>
    <name evidence="2" type="ORF">AVDCRST_MAG73-2321</name>
</gene>
<name>A0A6J4UAL5_9BACT</name>
<dbReference type="EMBL" id="CADCWE010000147">
    <property type="protein sequence ID" value="CAA9544970.1"/>
    <property type="molecule type" value="Genomic_DNA"/>
</dbReference>
<sequence length="52" mass="5082">SSASARAWNGRGAPVPCRRPRPTPGFVGCGTPTKPASSSAPCAGSSSRGANP</sequence>
<evidence type="ECO:0000313" key="2">
    <source>
        <dbReference type="EMBL" id="CAA9544970.1"/>
    </source>
</evidence>
<evidence type="ECO:0000256" key="1">
    <source>
        <dbReference type="SAM" id="MobiDB-lite"/>
    </source>
</evidence>
<dbReference type="AlphaFoldDB" id="A0A6J4UAL5"/>
<reference evidence="2" key="1">
    <citation type="submission" date="2020-02" db="EMBL/GenBank/DDBJ databases">
        <authorList>
            <person name="Meier V. D."/>
        </authorList>
    </citation>
    <scope>NUCLEOTIDE SEQUENCE</scope>
    <source>
        <strain evidence="2">AVDCRST_MAG73</strain>
    </source>
</reference>
<feature type="compositionally biased region" description="Low complexity" evidence="1">
    <location>
        <begin position="35"/>
        <end position="52"/>
    </location>
</feature>
<feature type="region of interest" description="Disordered" evidence="1">
    <location>
        <begin position="1"/>
        <end position="52"/>
    </location>
</feature>
<feature type="non-terminal residue" evidence="2">
    <location>
        <position position="52"/>
    </location>
</feature>
<protein>
    <submittedName>
        <fullName evidence="2">Uncharacterized protein</fullName>
    </submittedName>
</protein>
<accession>A0A6J4UAL5</accession>
<organism evidence="2">
    <name type="scientific">uncultured Thermomicrobiales bacterium</name>
    <dbReference type="NCBI Taxonomy" id="1645740"/>
    <lineage>
        <taxon>Bacteria</taxon>
        <taxon>Pseudomonadati</taxon>
        <taxon>Thermomicrobiota</taxon>
        <taxon>Thermomicrobia</taxon>
        <taxon>Thermomicrobiales</taxon>
        <taxon>environmental samples</taxon>
    </lineage>
</organism>
<proteinExistence type="predicted"/>